<keyword evidence="5" id="KW-0997">Cell inner membrane</keyword>
<reference evidence="11 12" key="1">
    <citation type="submission" date="2023-11" db="EMBL/GenBank/DDBJ databases">
        <title>MicrobeMod: A computational toolkit for identifying prokaryotic methylation and restriction-modification with nanopore sequencing.</title>
        <authorList>
            <person name="Crits-Christoph A."/>
            <person name="Kang S.C."/>
            <person name="Lee H."/>
            <person name="Ostrov N."/>
        </authorList>
    </citation>
    <scope>NUCLEOTIDE SEQUENCE [LARGE SCALE GENOMIC DNA]</scope>
    <source>
        <strain evidence="11 12">ATCC 25935</strain>
    </source>
</reference>
<evidence type="ECO:0000256" key="3">
    <source>
        <dbReference type="ARBA" id="ARBA00022448"/>
    </source>
</evidence>
<dbReference type="Pfam" id="PF03544">
    <property type="entry name" value="TonB_C"/>
    <property type="match status" value="1"/>
</dbReference>
<dbReference type="SUPFAM" id="SSF74653">
    <property type="entry name" value="TolA/TonB C-terminal domain"/>
    <property type="match status" value="1"/>
</dbReference>
<evidence type="ECO:0000256" key="6">
    <source>
        <dbReference type="ARBA" id="ARBA00022692"/>
    </source>
</evidence>
<evidence type="ECO:0000313" key="11">
    <source>
        <dbReference type="EMBL" id="WQH06368.1"/>
    </source>
</evidence>
<keyword evidence="8" id="KW-1133">Transmembrane helix</keyword>
<keyword evidence="7" id="KW-0653">Protein transport</keyword>
<dbReference type="EMBL" id="CP140152">
    <property type="protein sequence ID" value="WQH06368.1"/>
    <property type="molecule type" value="Genomic_DNA"/>
</dbReference>
<evidence type="ECO:0000256" key="5">
    <source>
        <dbReference type="ARBA" id="ARBA00022519"/>
    </source>
</evidence>
<dbReference type="PANTHER" id="PTHR33446:SF2">
    <property type="entry name" value="PROTEIN TONB"/>
    <property type="match status" value="1"/>
</dbReference>
<name>A0ABZ0Y3H0_9BURK</name>
<keyword evidence="12" id="KW-1185">Reference proteome</keyword>
<evidence type="ECO:0000256" key="8">
    <source>
        <dbReference type="ARBA" id="ARBA00022989"/>
    </source>
</evidence>
<dbReference type="PANTHER" id="PTHR33446">
    <property type="entry name" value="PROTEIN TONB-RELATED"/>
    <property type="match status" value="1"/>
</dbReference>
<feature type="domain" description="TonB C-terminal" evidence="10">
    <location>
        <begin position="181"/>
        <end position="270"/>
    </location>
</feature>
<evidence type="ECO:0000259" key="10">
    <source>
        <dbReference type="PROSITE" id="PS52015"/>
    </source>
</evidence>
<proteinExistence type="inferred from homology"/>
<dbReference type="InterPro" id="IPR006260">
    <property type="entry name" value="TonB/TolA_C"/>
</dbReference>
<dbReference type="InterPro" id="IPR051045">
    <property type="entry name" value="TonB-dependent_transducer"/>
</dbReference>
<dbReference type="Proteomes" id="UP001326110">
    <property type="component" value="Chromosome"/>
</dbReference>
<dbReference type="GeneID" id="43166806"/>
<evidence type="ECO:0000256" key="4">
    <source>
        <dbReference type="ARBA" id="ARBA00022475"/>
    </source>
</evidence>
<dbReference type="Gene3D" id="3.30.1150.10">
    <property type="match status" value="1"/>
</dbReference>
<dbReference type="NCBIfam" id="TIGR01352">
    <property type="entry name" value="tonB_Cterm"/>
    <property type="match status" value="1"/>
</dbReference>
<keyword evidence="9" id="KW-0472">Membrane</keyword>
<evidence type="ECO:0000313" key="12">
    <source>
        <dbReference type="Proteomes" id="UP001326110"/>
    </source>
</evidence>
<comment type="subcellular location">
    <subcellularLocation>
        <location evidence="1">Cell inner membrane</location>
        <topology evidence="1">Single-pass membrane protein</topology>
        <orientation evidence="1">Periplasmic side</orientation>
    </subcellularLocation>
</comment>
<protein>
    <submittedName>
        <fullName evidence="11">TonB family protein</fullName>
    </submittedName>
</protein>
<dbReference type="InterPro" id="IPR037682">
    <property type="entry name" value="TonB_C"/>
</dbReference>
<keyword evidence="6" id="KW-0812">Transmembrane</keyword>
<keyword evidence="4" id="KW-1003">Cell membrane</keyword>
<keyword evidence="3" id="KW-0813">Transport</keyword>
<organism evidence="11 12">
    <name type="scientific">Duganella zoogloeoides</name>
    <dbReference type="NCBI Taxonomy" id="75659"/>
    <lineage>
        <taxon>Bacteria</taxon>
        <taxon>Pseudomonadati</taxon>
        <taxon>Pseudomonadota</taxon>
        <taxon>Betaproteobacteria</taxon>
        <taxon>Burkholderiales</taxon>
        <taxon>Oxalobacteraceae</taxon>
        <taxon>Telluria group</taxon>
        <taxon>Duganella</taxon>
    </lineage>
</organism>
<evidence type="ECO:0000256" key="1">
    <source>
        <dbReference type="ARBA" id="ARBA00004383"/>
    </source>
</evidence>
<gene>
    <name evidence="11" type="ORF">SR858_08610</name>
</gene>
<evidence type="ECO:0000256" key="7">
    <source>
        <dbReference type="ARBA" id="ARBA00022927"/>
    </source>
</evidence>
<evidence type="ECO:0000256" key="2">
    <source>
        <dbReference type="ARBA" id="ARBA00006555"/>
    </source>
</evidence>
<dbReference type="RefSeq" id="WP_019922346.1">
    <property type="nucleotide sequence ID" value="NZ_CP140152.1"/>
</dbReference>
<accession>A0ABZ0Y3H0</accession>
<sequence>MSSATLSLRDRYPAQATPVAQVDAVVVAPAANDSFVTSYPVLGDGGARAWWRRPGAIVSIVLHGVAAVAIWNVSSTVIKAPPPPLVVQLIHLPPPKEITLPKPEPLQQKTLAPPLPVVQPVPVPKIAPVPLETFTPPAPVPVAAVTTPAPVAPAPVAPPAPPAPPVPAAPRQVSTEGIPTDYVSQVYARINSSTDYPREAKMRRQQGKVAYRLTLSPQGALLSFDIDSSGIPALDEAAREAIRRAAPFPRLPDLGGASYLLAGNIVFKIN</sequence>
<dbReference type="PROSITE" id="PS52015">
    <property type="entry name" value="TONB_CTD"/>
    <property type="match status" value="1"/>
</dbReference>
<evidence type="ECO:0000256" key="9">
    <source>
        <dbReference type="ARBA" id="ARBA00023136"/>
    </source>
</evidence>
<comment type="similarity">
    <text evidence="2">Belongs to the TonB family.</text>
</comment>